<evidence type="ECO:0000259" key="3">
    <source>
        <dbReference type="SMART" id="SM00642"/>
    </source>
</evidence>
<dbReference type="RefSeq" id="WP_054534152.1">
    <property type="nucleotide sequence ID" value="NZ_LGKP01000015.1"/>
</dbReference>
<dbReference type="AlphaFoldDB" id="A0A0P6XWQ6"/>
<dbReference type="GO" id="GO:0016798">
    <property type="term" value="F:hydrolase activity, acting on glycosyl bonds"/>
    <property type="evidence" value="ECO:0007669"/>
    <property type="project" value="UniProtKB-KW"/>
</dbReference>
<dbReference type="Gene3D" id="2.60.40.1180">
    <property type="entry name" value="Golgi alpha-mannosidase II"/>
    <property type="match status" value="1"/>
</dbReference>
<keyword evidence="5" id="KW-1185">Reference proteome</keyword>
<feature type="domain" description="Glycosyl hydrolase family 13 catalytic" evidence="3">
    <location>
        <begin position="19"/>
        <end position="384"/>
    </location>
</feature>
<dbReference type="GO" id="GO:0005975">
    <property type="term" value="P:carbohydrate metabolic process"/>
    <property type="evidence" value="ECO:0007669"/>
    <property type="project" value="InterPro"/>
</dbReference>
<dbReference type="PATRIC" id="fig|70996.4.peg.4402"/>
<reference evidence="4 5" key="1">
    <citation type="submission" date="2015-07" db="EMBL/GenBank/DDBJ databases">
        <title>Whole genome sequence of Herpetosiphon geysericola DSM 7119.</title>
        <authorList>
            <person name="Hemp J."/>
            <person name="Ward L.M."/>
            <person name="Pace L.A."/>
            <person name="Fischer W.W."/>
        </authorList>
    </citation>
    <scope>NUCLEOTIDE SEQUENCE [LARGE SCALE GENOMIC DNA]</scope>
    <source>
        <strain evidence="4 5">DSM 7119</strain>
    </source>
</reference>
<dbReference type="InterPro" id="IPR055138">
    <property type="entry name" value="Neopullulanase-like_C"/>
</dbReference>
<dbReference type="Gene3D" id="3.20.20.80">
    <property type="entry name" value="Glycosidases"/>
    <property type="match status" value="1"/>
</dbReference>
<comment type="caution">
    <text evidence="4">The sequence shown here is derived from an EMBL/GenBank/DDBJ whole genome shotgun (WGS) entry which is preliminary data.</text>
</comment>
<dbReference type="SUPFAM" id="SSF51445">
    <property type="entry name" value="(Trans)glycosidases"/>
    <property type="match status" value="1"/>
</dbReference>
<proteinExistence type="predicted"/>
<evidence type="ECO:0000256" key="2">
    <source>
        <dbReference type="ARBA" id="ARBA00023295"/>
    </source>
</evidence>
<evidence type="ECO:0000313" key="5">
    <source>
        <dbReference type="Proteomes" id="UP000050277"/>
    </source>
</evidence>
<evidence type="ECO:0000313" key="4">
    <source>
        <dbReference type="EMBL" id="KPL88849.1"/>
    </source>
</evidence>
<evidence type="ECO:0000256" key="1">
    <source>
        <dbReference type="ARBA" id="ARBA00022801"/>
    </source>
</evidence>
<dbReference type="Pfam" id="PF00128">
    <property type="entry name" value="Alpha-amylase"/>
    <property type="match status" value="1"/>
</dbReference>
<gene>
    <name evidence="4" type="ORF">SE18_09220</name>
</gene>
<dbReference type="InterPro" id="IPR013780">
    <property type="entry name" value="Glyco_hydro_b"/>
</dbReference>
<dbReference type="SUPFAM" id="SSF51011">
    <property type="entry name" value="Glycosyl hydrolase domain"/>
    <property type="match status" value="1"/>
</dbReference>
<dbReference type="STRING" id="70996.SE18_09220"/>
<sequence length="477" mass="55481">MTTSAWQTPEWVKHAVFYQIFPERFANGDHSNDPANVQPWGTSPTLYNYMGGDLQGIIDQLDYLVDLGINALYLNPIFQATTSHKYNTFDYFKIDPHFGTLETFKTLLNEAHQRGIKVILDAVFNHCGRGFFAFHDVIENGVHSPYTNWFHVSRFPIHPYESRYPANYRTWWDFRELPKFNTDNPAVRKYLLDVARYWIELGIDGWRLDVPNEIDDHDFWREFRTIVKAINPEAYIVGEIWTDGSAWLQGDQFDAVMNYLFRDLCTDFFASYSMRAGDFAAGIDHLIVRYQPQVTYVQFNLLGSHDTARFLSVAEGAGKWALERMKLAVLFKLIFPGAPCIYYGDEIGLHGGKDPDCRRCFPWDQPQTWQTELQTWTKQWVKFRHEYTALRTGRYATLFADNDMNIFACARWDEQSQFVIVLNNNQTPWALDLPLHGQLPSVTQYRDVNTGELYSVAEGKIRELALAPWKHLVLQAV</sequence>
<dbReference type="InterPro" id="IPR017853">
    <property type="entry name" value="GH"/>
</dbReference>
<accession>A0A0P6XWQ6</accession>
<keyword evidence="2" id="KW-0326">Glycosidase</keyword>
<dbReference type="SMART" id="SM00642">
    <property type="entry name" value="Aamy"/>
    <property type="match status" value="1"/>
</dbReference>
<keyword evidence="1" id="KW-0378">Hydrolase</keyword>
<dbReference type="CDD" id="cd11338">
    <property type="entry name" value="AmyAc_CMD"/>
    <property type="match status" value="1"/>
</dbReference>
<dbReference type="EMBL" id="LGKP01000015">
    <property type="protein sequence ID" value="KPL88849.1"/>
    <property type="molecule type" value="Genomic_DNA"/>
</dbReference>
<dbReference type="OrthoDB" id="9805159at2"/>
<dbReference type="InterPro" id="IPR006047">
    <property type="entry name" value="GH13_cat_dom"/>
</dbReference>
<name>A0A0P6XWQ6_9CHLR</name>
<dbReference type="PANTHER" id="PTHR10357:SF210">
    <property type="entry name" value="MALTODEXTRIN GLUCOSIDASE"/>
    <property type="match status" value="1"/>
</dbReference>
<dbReference type="Pfam" id="PF22460">
    <property type="entry name" value="Neopullulanase-like_C"/>
    <property type="match status" value="1"/>
</dbReference>
<dbReference type="Proteomes" id="UP000050277">
    <property type="component" value="Unassembled WGS sequence"/>
</dbReference>
<organism evidence="4 5">
    <name type="scientific">Herpetosiphon geysericola</name>
    <dbReference type="NCBI Taxonomy" id="70996"/>
    <lineage>
        <taxon>Bacteria</taxon>
        <taxon>Bacillati</taxon>
        <taxon>Chloroflexota</taxon>
        <taxon>Chloroflexia</taxon>
        <taxon>Herpetosiphonales</taxon>
        <taxon>Herpetosiphonaceae</taxon>
        <taxon>Herpetosiphon</taxon>
    </lineage>
</organism>
<protein>
    <submittedName>
        <fullName evidence="4">Alpha-amylase</fullName>
    </submittedName>
</protein>
<dbReference type="PANTHER" id="PTHR10357">
    <property type="entry name" value="ALPHA-AMYLASE FAMILY MEMBER"/>
    <property type="match status" value="1"/>
</dbReference>